<dbReference type="OrthoDB" id="5234017at2759"/>
<organism evidence="2 3">
    <name type="scientific">Fusarium redolens</name>
    <dbReference type="NCBI Taxonomy" id="48865"/>
    <lineage>
        <taxon>Eukaryota</taxon>
        <taxon>Fungi</taxon>
        <taxon>Dikarya</taxon>
        <taxon>Ascomycota</taxon>
        <taxon>Pezizomycotina</taxon>
        <taxon>Sordariomycetes</taxon>
        <taxon>Hypocreomycetidae</taxon>
        <taxon>Hypocreales</taxon>
        <taxon>Nectriaceae</taxon>
        <taxon>Fusarium</taxon>
        <taxon>Fusarium redolens species complex</taxon>
    </lineage>
</organism>
<dbReference type="RefSeq" id="XP_046042935.1">
    <property type="nucleotide sequence ID" value="XM_046188833.1"/>
</dbReference>
<dbReference type="GeneID" id="70218787"/>
<protein>
    <submittedName>
        <fullName evidence="2">Uncharacterized protein</fullName>
    </submittedName>
</protein>
<evidence type="ECO:0000256" key="1">
    <source>
        <dbReference type="SAM" id="MobiDB-lite"/>
    </source>
</evidence>
<dbReference type="AlphaFoldDB" id="A0A9P9G2A1"/>
<feature type="compositionally biased region" description="Low complexity" evidence="1">
    <location>
        <begin position="13"/>
        <end position="41"/>
    </location>
</feature>
<proteinExistence type="predicted"/>
<feature type="region of interest" description="Disordered" evidence="1">
    <location>
        <begin position="1"/>
        <end position="44"/>
    </location>
</feature>
<sequence>EQSEAQAVAARLTSRSTTTLTTSSFPTTSPSITPTTTKSPPNRTQIIRNSRHSLAAGERSSVERILPDKIPEIPRTLEQSPQGPATVDKLNIQQMPRHTKLPGIMQVASRWPQPLSDRILRQLATKSIDAISSGPEDFRIYGSKEIYYCPLCSNKKRFRRVETFINHLSDIHHYCMFFRSGLSLYTTNFSLRVCSCIPDMPALILDDSTIAPSKRMSASPPSRAVTQRGYLSIDQAINPDISVERHYYCSYDSEQCS</sequence>
<evidence type="ECO:0000313" key="2">
    <source>
        <dbReference type="EMBL" id="KAH7230124.1"/>
    </source>
</evidence>
<accession>A0A9P9G2A1</accession>
<name>A0A9P9G2A1_FUSRE</name>
<dbReference type="Proteomes" id="UP000720189">
    <property type="component" value="Unassembled WGS sequence"/>
</dbReference>
<keyword evidence="3" id="KW-1185">Reference proteome</keyword>
<feature type="non-terminal residue" evidence="2">
    <location>
        <position position="1"/>
    </location>
</feature>
<dbReference type="EMBL" id="JAGMUX010000023">
    <property type="protein sequence ID" value="KAH7230124.1"/>
    <property type="molecule type" value="Genomic_DNA"/>
</dbReference>
<evidence type="ECO:0000313" key="3">
    <source>
        <dbReference type="Proteomes" id="UP000720189"/>
    </source>
</evidence>
<reference evidence="2" key="1">
    <citation type="journal article" date="2021" name="Nat. Commun.">
        <title>Genetic determinants of endophytism in the Arabidopsis root mycobiome.</title>
        <authorList>
            <person name="Mesny F."/>
            <person name="Miyauchi S."/>
            <person name="Thiergart T."/>
            <person name="Pickel B."/>
            <person name="Atanasova L."/>
            <person name="Karlsson M."/>
            <person name="Huettel B."/>
            <person name="Barry K.W."/>
            <person name="Haridas S."/>
            <person name="Chen C."/>
            <person name="Bauer D."/>
            <person name="Andreopoulos W."/>
            <person name="Pangilinan J."/>
            <person name="LaButti K."/>
            <person name="Riley R."/>
            <person name="Lipzen A."/>
            <person name="Clum A."/>
            <person name="Drula E."/>
            <person name="Henrissat B."/>
            <person name="Kohler A."/>
            <person name="Grigoriev I.V."/>
            <person name="Martin F.M."/>
            <person name="Hacquard S."/>
        </authorList>
    </citation>
    <scope>NUCLEOTIDE SEQUENCE</scope>
    <source>
        <strain evidence="2">MPI-CAGE-AT-0023</strain>
    </source>
</reference>
<gene>
    <name evidence="2" type="ORF">BKA55DRAFT_526378</name>
</gene>
<comment type="caution">
    <text evidence="2">The sequence shown here is derived from an EMBL/GenBank/DDBJ whole genome shotgun (WGS) entry which is preliminary data.</text>
</comment>